<dbReference type="Proteomes" id="UP000770785">
    <property type="component" value="Unassembled WGS sequence"/>
</dbReference>
<evidence type="ECO:0000259" key="3">
    <source>
        <dbReference type="Pfam" id="PF19313"/>
    </source>
</evidence>
<evidence type="ECO:0000313" key="5">
    <source>
        <dbReference type="Proteomes" id="UP000770785"/>
    </source>
</evidence>
<dbReference type="EMBL" id="JAATJH010000004">
    <property type="protein sequence ID" value="NJC27109.1"/>
    <property type="molecule type" value="Genomic_DNA"/>
</dbReference>
<evidence type="ECO:0008006" key="6">
    <source>
        <dbReference type="Google" id="ProtNLM"/>
    </source>
</evidence>
<evidence type="ECO:0000313" key="4">
    <source>
        <dbReference type="EMBL" id="NJC27109.1"/>
    </source>
</evidence>
<feature type="signal peptide" evidence="1">
    <location>
        <begin position="1"/>
        <end position="20"/>
    </location>
</feature>
<keyword evidence="1" id="KW-0732">Signal</keyword>
<protein>
    <recommendedName>
        <fullName evidence="6">Hydrolase</fullName>
    </recommendedName>
</protein>
<accession>A0ABX0XDX1</accession>
<dbReference type="RefSeq" id="WP_168037918.1">
    <property type="nucleotide sequence ID" value="NZ_JAATJH010000004.1"/>
</dbReference>
<dbReference type="Gene3D" id="2.60.40.1190">
    <property type="match status" value="1"/>
</dbReference>
<organism evidence="4 5">
    <name type="scientific">Neolewinella antarctica</name>
    <dbReference type="NCBI Taxonomy" id="442734"/>
    <lineage>
        <taxon>Bacteria</taxon>
        <taxon>Pseudomonadati</taxon>
        <taxon>Bacteroidota</taxon>
        <taxon>Saprospiria</taxon>
        <taxon>Saprospirales</taxon>
        <taxon>Lewinellaceae</taxon>
        <taxon>Neolewinella</taxon>
    </lineage>
</organism>
<dbReference type="CDD" id="cd09618">
    <property type="entry name" value="CBM9_like_2"/>
    <property type="match status" value="1"/>
</dbReference>
<proteinExistence type="predicted"/>
<dbReference type="Pfam" id="PF06452">
    <property type="entry name" value="CBM9_1"/>
    <property type="match status" value="1"/>
</dbReference>
<evidence type="ECO:0000259" key="2">
    <source>
        <dbReference type="Pfam" id="PF06452"/>
    </source>
</evidence>
<feature type="domain" description="Carbohydrate-binding" evidence="2">
    <location>
        <begin position="39"/>
        <end position="202"/>
    </location>
</feature>
<gene>
    <name evidence="4" type="ORF">GGR27_002622</name>
</gene>
<evidence type="ECO:0000256" key="1">
    <source>
        <dbReference type="SAM" id="SignalP"/>
    </source>
</evidence>
<feature type="domain" description="DUF5916" evidence="3">
    <location>
        <begin position="234"/>
        <end position="876"/>
    </location>
</feature>
<keyword evidence="5" id="KW-1185">Reference proteome</keyword>
<dbReference type="Pfam" id="PF19313">
    <property type="entry name" value="DUF5916"/>
    <property type="match status" value="1"/>
</dbReference>
<name>A0ABX0XDX1_9BACT</name>
<dbReference type="InterPro" id="IPR045670">
    <property type="entry name" value="DUF5916"/>
</dbReference>
<comment type="caution">
    <text evidence="4">The sequence shown here is derived from an EMBL/GenBank/DDBJ whole genome shotgun (WGS) entry which is preliminary data.</text>
</comment>
<reference evidence="4 5" key="1">
    <citation type="submission" date="2020-03" db="EMBL/GenBank/DDBJ databases">
        <title>Genomic Encyclopedia of Type Strains, Phase IV (KMG-IV): sequencing the most valuable type-strain genomes for metagenomic binning, comparative biology and taxonomic classification.</title>
        <authorList>
            <person name="Goeker M."/>
        </authorList>
    </citation>
    <scope>NUCLEOTIDE SEQUENCE [LARGE SCALE GENOMIC DNA]</scope>
    <source>
        <strain evidence="4 5">DSM 105096</strain>
    </source>
</reference>
<sequence length="880" mass="99949">MRSFLCPCLALCLVSLPAFGQDEKPVYETQRLVGDAPTIDGNISDTIWNQVPWADLNYQVQPSDAEPVSQETRFKILYDQKNLYVAFRAFDTNPEKIEARLGRRDDFPGDYVEINFDSFNDKRTGFSFSSSVSGVRGDEFISNDGENWDSNWDPFWFMKAKQDSIGYTVEARIPFSQLRFGKAPSQEWGLQVTRLNFREQERDAWSPVKQDQNGWVSRFGTLKGIENIKARKPLELQPYVLGQVRTGGKFNADDPFSRKTDTRASVGLDGRIGLTNDIAVDFTINPDFGQVEADPGAINLDGFQIFFREQRPFFVENANIFDYQLTQSEAGGNYTGDLLFYSRRIGGVPSRFIQGDPVNGRYVQQPENTTILGAAKVSGKTQSGLSLGLLSSVTERELADIVNVNNEETEVVEPLTSYNVGRVQQDFNDRNSSIGVILTTVNRDLEGNEDLEFLHNSAYSGGVDLVHRWKDRAWQMRVNLLASQVRGSEQAITRTQRSFEHLFQRPDASHLGVDSTRTSLEGTGGTVTVGNFAGDWIFEAGATYRSPGLEINDIGFLSNTDQVNAFAWGSRVWRKPQGIFNRRQWNHNIFLGWDFDGSSLERRYNTNVNATFKNFSFFNAFLNLEQQDISKNALRGGPLLRRSPGFYTGFYYRTDNRKKMTFGVFANGGGSYDGNTEGRGAGFEVRYQPLDALALSFEPEFEWGGRNDQYIDTQTDGDRTAYLHGRIDRQTLTLTLRAIYNLTPDFTIQYYAQPFITKGEYTQFNRLGDPDARDFGERFPRYADEELSFDKESSVYSVNDDADAATDFTFDDPDFNFIQFRSNLVFRWEYRPSSTLFFVWQQGGSGGGDPTKNSFETVGDLFDQEIRNTFLVKAAYRWVR</sequence>
<dbReference type="SUPFAM" id="SSF49344">
    <property type="entry name" value="CBD9-like"/>
    <property type="match status" value="1"/>
</dbReference>
<dbReference type="InterPro" id="IPR010502">
    <property type="entry name" value="Carb-bd_dom_fam9"/>
</dbReference>
<feature type="chain" id="PRO_5046010814" description="Hydrolase" evidence="1">
    <location>
        <begin position="21"/>
        <end position="880"/>
    </location>
</feature>